<keyword evidence="7" id="KW-1015">Disulfide bond</keyword>
<keyword evidence="3 10" id="KW-0732">Signal</keyword>
<evidence type="ECO:0000256" key="6">
    <source>
        <dbReference type="ARBA" id="ARBA00023136"/>
    </source>
</evidence>
<comment type="subcellular location">
    <subcellularLocation>
        <location evidence="1">Membrane</location>
        <topology evidence="1">Single-pass type I membrane protein</topology>
    </subcellularLocation>
</comment>
<dbReference type="PROSITE" id="PS50041">
    <property type="entry name" value="C_TYPE_LECTIN_2"/>
    <property type="match status" value="1"/>
</dbReference>
<accession>A0ABM4EG67</accession>
<evidence type="ECO:0000313" key="12">
    <source>
        <dbReference type="Proteomes" id="UP001652627"/>
    </source>
</evidence>
<evidence type="ECO:0000256" key="4">
    <source>
        <dbReference type="ARBA" id="ARBA00022734"/>
    </source>
</evidence>
<dbReference type="Proteomes" id="UP001652627">
    <property type="component" value="Chromosome 4"/>
</dbReference>
<dbReference type="InterPro" id="IPR016187">
    <property type="entry name" value="CTDL_fold"/>
</dbReference>
<evidence type="ECO:0000256" key="5">
    <source>
        <dbReference type="ARBA" id="ARBA00022989"/>
    </source>
</evidence>
<dbReference type="InterPro" id="IPR000152">
    <property type="entry name" value="EGF-type_Asp/Asn_hydroxyl_site"/>
</dbReference>
<keyword evidence="2 9" id="KW-0812">Transmembrane</keyword>
<dbReference type="InterPro" id="IPR016186">
    <property type="entry name" value="C-type_lectin-like/link_sf"/>
</dbReference>
<organism evidence="12 13">
    <name type="scientific">Apteryx mantelli</name>
    <name type="common">North Island brown kiwi</name>
    <dbReference type="NCBI Taxonomy" id="2696672"/>
    <lineage>
        <taxon>Eukaryota</taxon>
        <taxon>Metazoa</taxon>
        <taxon>Chordata</taxon>
        <taxon>Craniata</taxon>
        <taxon>Vertebrata</taxon>
        <taxon>Euteleostomi</taxon>
        <taxon>Archelosauria</taxon>
        <taxon>Archosauria</taxon>
        <taxon>Dinosauria</taxon>
        <taxon>Saurischia</taxon>
        <taxon>Theropoda</taxon>
        <taxon>Coelurosauria</taxon>
        <taxon>Aves</taxon>
        <taxon>Palaeognathae</taxon>
        <taxon>Apterygiformes</taxon>
        <taxon>Apterygidae</taxon>
        <taxon>Apteryx</taxon>
    </lineage>
</organism>
<dbReference type="Gene3D" id="3.10.100.10">
    <property type="entry name" value="Mannose-Binding Protein A, subunit A"/>
    <property type="match status" value="1"/>
</dbReference>
<keyword evidence="6 9" id="KW-0472">Membrane</keyword>
<feature type="domain" description="C-type lectin" evidence="11">
    <location>
        <begin position="32"/>
        <end position="163"/>
    </location>
</feature>
<feature type="region of interest" description="Disordered" evidence="8">
    <location>
        <begin position="376"/>
        <end position="403"/>
    </location>
</feature>
<evidence type="ECO:0000256" key="3">
    <source>
        <dbReference type="ARBA" id="ARBA00022729"/>
    </source>
</evidence>
<evidence type="ECO:0000256" key="7">
    <source>
        <dbReference type="ARBA" id="ARBA00023157"/>
    </source>
</evidence>
<evidence type="ECO:0000313" key="13">
    <source>
        <dbReference type="RefSeq" id="XP_067151698.1"/>
    </source>
</evidence>
<evidence type="ECO:0000256" key="2">
    <source>
        <dbReference type="ARBA" id="ARBA00022692"/>
    </source>
</evidence>
<keyword evidence="5 9" id="KW-1133">Transmembrane helix</keyword>
<evidence type="ECO:0000256" key="8">
    <source>
        <dbReference type="SAM" id="MobiDB-lite"/>
    </source>
</evidence>
<dbReference type="InterPro" id="IPR001304">
    <property type="entry name" value="C-type_lectin-like"/>
</dbReference>
<dbReference type="GeneID" id="136991997"/>
<evidence type="ECO:0000256" key="10">
    <source>
        <dbReference type="SAM" id="SignalP"/>
    </source>
</evidence>
<name>A0ABM4EG67_9AVES</name>
<proteinExistence type="predicted"/>
<protein>
    <submittedName>
        <fullName evidence="13">C-type lectin domain family 14 member A</fullName>
    </submittedName>
</protein>
<keyword evidence="4" id="KW-0430">Lectin</keyword>
<dbReference type="SUPFAM" id="SSF56436">
    <property type="entry name" value="C-type lectin-like"/>
    <property type="match status" value="1"/>
</dbReference>
<dbReference type="InterPro" id="IPR051505">
    <property type="entry name" value="C-type_lectin_domain"/>
</dbReference>
<dbReference type="PROSITE" id="PS00010">
    <property type="entry name" value="ASX_HYDROXYL"/>
    <property type="match status" value="1"/>
</dbReference>
<feature type="compositionally biased region" description="Low complexity" evidence="8">
    <location>
        <begin position="303"/>
        <end position="324"/>
    </location>
</feature>
<feature type="compositionally biased region" description="Low complexity" evidence="8">
    <location>
        <begin position="383"/>
        <end position="394"/>
    </location>
</feature>
<evidence type="ECO:0000256" key="9">
    <source>
        <dbReference type="SAM" id="Phobius"/>
    </source>
</evidence>
<feature type="transmembrane region" description="Helical" evidence="9">
    <location>
        <begin position="343"/>
        <end position="370"/>
    </location>
</feature>
<feature type="region of interest" description="Disordered" evidence="8">
    <location>
        <begin position="303"/>
        <end position="339"/>
    </location>
</feature>
<feature type="signal peptide" evidence="10">
    <location>
        <begin position="1"/>
        <end position="18"/>
    </location>
</feature>
<gene>
    <name evidence="13" type="primary">CLEC14A</name>
</gene>
<reference evidence="13" key="1">
    <citation type="submission" date="2025-08" db="UniProtKB">
        <authorList>
            <consortium name="RefSeq"/>
        </authorList>
    </citation>
    <scope>IDENTIFICATION</scope>
    <source>
        <tissue evidence="13">Blood</tissue>
    </source>
</reference>
<dbReference type="PANTHER" id="PTHR14789:SF5">
    <property type="entry name" value="C-TYPE LECTIN DOMAIN FAMILY 14 MEMBER A"/>
    <property type="match status" value="1"/>
</dbReference>
<sequence>MRRAGPWCLLLAAGCALAQPPPPGRSAVRCQAAGACFSAHAANCSYAEARGACGRGGGALAWLGGEPELRLVVALLARAAGGRGASLFWLGLRRNASACTDAAAPLRGFSWEAGGGAAARDAPAALGRWAKEPARSCLTARCAGLLVAAGGAWGWKERPCQRQSQGYVCKYQYEGACAAPSPAGALGLDYRLPFGERSADPGSSPPGTVLTVACPGPRGALRLTCEPERGGFAWRGAEEPACPCPFGYLHPGTGRCADAAECRDAGGGFACVCAPGGRDGATCAAPAAAPAATPAASRAAPAAAGGRLSAPAPGGSAGPPAVDAAAEEKTAPPPPAPSSSSSYVFILVTVAVVVLVILVMTVLGVFKLCFNKKAAGRGHKEPPAAGSEAEAGSAGQRGAPGGD</sequence>
<evidence type="ECO:0000259" key="11">
    <source>
        <dbReference type="PROSITE" id="PS50041"/>
    </source>
</evidence>
<dbReference type="PROSITE" id="PS51257">
    <property type="entry name" value="PROKAR_LIPOPROTEIN"/>
    <property type="match status" value="1"/>
</dbReference>
<keyword evidence="12" id="KW-1185">Reference proteome</keyword>
<dbReference type="RefSeq" id="XP_067151698.1">
    <property type="nucleotide sequence ID" value="XM_067295597.1"/>
</dbReference>
<evidence type="ECO:0000256" key="1">
    <source>
        <dbReference type="ARBA" id="ARBA00004479"/>
    </source>
</evidence>
<feature type="chain" id="PRO_5045786157" evidence="10">
    <location>
        <begin position="19"/>
        <end position="403"/>
    </location>
</feature>
<dbReference type="PANTHER" id="PTHR14789">
    <property type="entry name" value="CHONDROLECTIN VARIANT CHODLFDELTAE"/>
    <property type="match status" value="1"/>
</dbReference>